<evidence type="ECO:0000313" key="2">
    <source>
        <dbReference type="Proteomes" id="UP000581769"/>
    </source>
</evidence>
<dbReference type="AlphaFoldDB" id="A0A840J2V3"/>
<reference evidence="1 2" key="1">
    <citation type="submission" date="2020-08" db="EMBL/GenBank/DDBJ databases">
        <title>Sequencing the genomes of 1000 actinobacteria strains.</title>
        <authorList>
            <person name="Klenk H.-P."/>
        </authorList>
    </citation>
    <scope>NUCLEOTIDE SEQUENCE [LARGE SCALE GENOMIC DNA]</scope>
    <source>
        <strain evidence="1 2">DSM 45859</strain>
    </source>
</reference>
<organism evidence="1 2">
    <name type="scientific">Amycolatopsis jiangsuensis</name>
    <dbReference type="NCBI Taxonomy" id="1181879"/>
    <lineage>
        <taxon>Bacteria</taxon>
        <taxon>Bacillati</taxon>
        <taxon>Actinomycetota</taxon>
        <taxon>Actinomycetes</taxon>
        <taxon>Pseudonocardiales</taxon>
        <taxon>Pseudonocardiaceae</taxon>
        <taxon>Amycolatopsis</taxon>
    </lineage>
</organism>
<dbReference type="EMBL" id="JACHMG010000001">
    <property type="protein sequence ID" value="MBB4687955.1"/>
    <property type="molecule type" value="Genomic_DNA"/>
</dbReference>
<proteinExistence type="predicted"/>
<name>A0A840J2V3_9PSEU</name>
<accession>A0A840J2V3</accession>
<gene>
    <name evidence="1" type="ORF">BJY18_005440</name>
</gene>
<sequence length="38" mass="4065">MSGTENHPGEGTALPWIVWVAAHTIQHKAKILPVGEST</sequence>
<keyword evidence="2" id="KW-1185">Reference proteome</keyword>
<comment type="caution">
    <text evidence="1">The sequence shown here is derived from an EMBL/GenBank/DDBJ whole genome shotgun (WGS) entry which is preliminary data.</text>
</comment>
<evidence type="ECO:0000313" key="1">
    <source>
        <dbReference type="EMBL" id="MBB4687955.1"/>
    </source>
</evidence>
<protein>
    <submittedName>
        <fullName evidence="1">Uncharacterized protein</fullName>
    </submittedName>
</protein>
<dbReference type="Proteomes" id="UP000581769">
    <property type="component" value="Unassembled WGS sequence"/>
</dbReference>